<sequence>MAFNSENSSLVVAALKSLTGLQIVSQSDYLNQIHNGINNNTIYQTINPVSLHNSFLAGGEISQQNDNNGADLPHYSLQGNENINHQHDVYSDSQFASNSSFSSQESSHCCHSTNNMQCFIINPNNFMISSLHNQQISQFPQQISQQNFPSQQQISQKFQVFQLTQSHIPQQIQSQMSQFQFQFPQQIHLQAAPQQFQSQQSQISQQIQPQQSQQSQIFQQIQSQFSQQIQSQQPQISQQSQISQQIQLQSQQSQISQQIQPQSQQSQISQQIQSQFSQQIQPQQSQQSQISQQIQPQQSQQSQISQQIQPQQSQQSQISQQIQPQFSQQIQSQFYSQQFQFPQHIQSQQSQQSQISQQNSNQISQKPTTIVIRICTLNGQIIPINNVPIISKISVIKFHIESKTRIPSNQQRLTYSGILLKDNLTLLDYNILNNNAMINLIGQNNEVINFINSDFLDPMYDCDFTNIFDDKRFMRGSHEYRRPCGWKRIAVKVLNKYGDNNWLGKAAKKGTWRYESDPTEWPVSYHGTDKFNAKSIAETGFDITKGKRFKFGYGIYSTPDINVAALFANKFIHNNEVYCLVFQNRVNPQTLNKINTSIGEYWISPKSDDIRPYGICIKKLGKIHP</sequence>
<comment type="caution">
    <text evidence="2">The sequence shown here is derived from an EMBL/GenBank/DDBJ whole genome shotgun (WGS) entry which is preliminary data.</text>
</comment>
<dbReference type="PANTHER" id="PTHR36649">
    <property type="entry name" value="UBIQUITIN-LIKE DOMAIN-CONTAINING PROTEIN"/>
    <property type="match status" value="1"/>
</dbReference>
<organism evidence="2 4">
    <name type="scientific">Rhizophagus clarus</name>
    <dbReference type="NCBI Taxonomy" id="94130"/>
    <lineage>
        <taxon>Eukaryota</taxon>
        <taxon>Fungi</taxon>
        <taxon>Fungi incertae sedis</taxon>
        <taxon>Mucoromycota</taxon>
        <taxon>Glomeromycotina</taxon>
        <taxon>Glomeromycetes</taxon>
        <taxon>Glomerales</taxon>
        <taxon>Glomeraceae</taxon>
        <taxon>Rhizophagus</taxon>
    </lineage>
</organism>
<evidence type="ECO:0000259" key="1">
    <source>
        <dbReference type="PROSITE" id="PS50053"/>
    </source>
</evidence>
<gene>
    <name evidence="3" type="ORF">RCL2_001807500</name>
    <name evidence="2" type="ORF">RclHR1_03410011</name>
</gene>
<dbReference type="PANTHER" id="PTHR36649:SF28">
    <property type="entry name" value="UBIQUITIN-LIKE DOMAIN-CONTAINING PROTEIN"/>
    <property type="match status" value="1"/>
</dbReference>
<dbReference type="SUPFAM" id="SSF54236">
    <property type="entry name" value="Ubiquitin-like"/>
    <property type="match status" value="1"/>
</dbReference>
<proteinExistence type="predicted"/>
<dbReference type="EMBL" id="BEXD01002680">
    <property type="protein sequence ID" value="GBB99098.1"/>
    <property type="molecule type" value="Genomic_DNA"/>
</dbReference>
<dbReference type="SMART" id="SM00213">
    <property type="entry name" value="UBQ"/>
    <property type="match status" value="1"/>
</dbReference>
<dbReference type="AlphaFoldDB" id="A0A2Z6S4T3"/>
<dbReference type="Proteomes" id="UP000615446">
    <property type="component" value="Unassembled WGS sequence"/>
</dbReference>
<evidence type="ECO:0000313" key="4">
    <source>
        <dbReference type="Proteomes" id="UP000247702"/>
    </source>
</evidence>
<name>A0A2Z6S4T3_9GLOM</name>
<reference evidence="3" key="2">
    <citation type="submission" date="2019-10" db="EMBL/GenBank/DDBJ databases">
        <title>Conservation and host-specific expression of non-tandemly repeated heterogenous ribosome RNA gene in arbuscular mycorrhizal fungi.</title>
        <authorList>
            <person name="Maeda T."/>
            <person name="Kobayashi Y."/>
            <person name="Nakagawa T."/>
            <person name="Ezawa T."/>
            <person name="Yamaguchi K."/>
            <person name="Bino T."/>
            <person name="Nishimoto Y."/>
            <person name="Shigenobu S."/>
            <person name="Kawaguchi M."/>
        </authorList>
    </citation>
    <scope>NUCLEOTIDE SEQUENCE</scope>
    <source>
        <strain evidence="3">HR1</strain>
    </source>
</reference>
<accession>A0A2Z6S4T3</accession>
<dbReference type="Gene3D" id="3.90.175.10">
    <property type="entry name" value="Diphtheria Toxin, domain 1"/>
    <property type="match status" value="1"/>
</dbReference>
<dbReference type="Proteomes" id="UP000247702">
    <property type="component" value="Unassembled WGS sequence"/>
</dbReference>
<feature type="domain" description="Ubiquitin-like" evidence="1">
    <location>
        <begin position="393"/>
        <end position="446"/>
    </location>
</feature>
<evidence type="ECO:0000313" key="3">
    <source>
        <dbReference type="EMBL" id="GES91243.1"/>
    </source>
</evidence>
<dbReference type="OrthoDB" id="1525569at2759"/>
<evidence type="ECO:0000313" key="2">
    <source>
        <dbReference type="EMBL" id="GBB99098.1"/>
    </source>
</evidence>
<reference evidence="2 4" key="1">
    <citation type="submission" date="2017-11" db="EMBL/GenBank/DDBJ databases">
        <title>The genome of Rhizophagus clarus HR1 reveals common genetic basis of auxotrophy among arbuscular mycorrhizal fungi.</title>
        <authorList>
            <person name="Kobayashi Y."/>
        </authorList>
    </citation>
    <scope>NUCLEOTIDE SEQUENCE [LARGE SCALE GENOMIC DNA]</scope>
    <source>
        <strain evidence="2 4">HR1</strain>
    </source>
</reference>
<dbReference type="EMBL" id="BLAL01000199">
    <property type="protein sequence ID" value="GES91243.1"/>
    <property type="molecule type" value="Genomic_DNA"/>
</dbReference>
<dbReference type="CDD" id="cd17039">
    <property type="entry name" value="Ubl_ubiquitin_like"/>
    <property type="match status" value="1"/>
</dbReference>
<dbReference type="SUPFAM" id="SSF56399">
    <property type="entry name" value="ADP-ribosylation"/>
    <property type="match status" value="1"/>
</dbReference>
<protein>
    <submittedName>
        <fullName evidence="3">Ubiquitin-related domain-containing protein</fullName>
    </submittedName>
</protein>
<dbReference type="Pfam" id="PF00240">
    <property type="entry name" value="ubiquitin"/>
    <property type="match status" value="1"/>
</dbReference>
<keyword evidence="4" id="KW-1185">Reference proteome</keyword>
<dbReference type="InterPro" id="IPR000626">
    <property type="entry name" value="Ubiquitin-like_dom"/>
</dbReference>
<dbReference type="Gene3D" id="3.10.20.90">
    <property type="entry name" value="Phosphatidylinositol 3-kinase Catalytic Subunit, Chain A, domain 1"/>
    <property type="match status" value="1"/>
</dbReference>
<dbReference type="STRING" id="94130.A0A2Z6S4T3"/>
<dbReference type="PROSITE" id="PS50053">
    <property type="entry name" value="UBIQUITIN_2"/>
    <property type="match status" value="1"/>
</dbReference>
<dbReference type="InterPro" id="IPR029071">
    <property type="entry name" value="Ubiquitin-like_domsf"/>
</dbReference>